<dbReference type="InterPro" id="IPR036388">
    <property type="entry name" value="WH-like_DNA-bd_sf"/>
</dbReference>
<evidence type="ECO:0000313" key="7">
    <source>
        <dbReference type="EMBL" id="MPQ84253.1"/>
    </source>
</evidence>
<dbReference type="InterPro" id="IPR036390">
    <property type="entry name" value="WH_DNA-bd_sf"/>
</dbReference>
<dbReference type="InterPro" id="IPR000485">
    <property type="entry name" value="AsnC-type_HTH_dom"/>
</dbReference>
<keyword evidence="4" id="KW-0804">Transcription</keyword>
<gene>
    <name evidence="8" type="ORF">F0169_00890</name>
    <name evidence="7" type="ORF">F0170_09815</name>
</gene>
<dbReference type="InterPro" id="IPR019887">
    <property type="entry name" value="Tscrpt_reg_AsnC/Lrp_C"/>
</dbReference>
<reference evidence="8 10" key="3">
    <citation type="journal article" date="2023" name="Plant Pathol.">
        <title>Dismantling and reorganizing Pseudomonas marginalis sensu#lato.</title>
        <authorList>
            <person name="Sawada H."/>
            <person name="Fujikawa T."/>
            <person name="Satou M."/>
        </authorList>
    </citation>
    <scope>NUCLEOTIDE SEQUENCE [LARGE SCALE GENOMIC DNA]</scope>
    <source>
        <strain evidence="8 10">MAFF 212408</strain>
    </source>
</reference>
<dbReference type="SMART" id="SM00344">
    <property type="entry name" value="HTH_ASNC"/>
    <property type="match status" value="1"/>
</dbReference>
<dbReference type="GO" id="GO:0005829">
    <property type="term" value="C:cytosol"/>
    <property type="evidence" value="ECO:0007669"/>
    <property type="project" value="TreeGrafter"/>
</dbReference>
<dbReference type="Proteomes" id="UP000326112">
    <property type="component" value="Unassembled WGS sequence"/>
</dbReference>
<evidence type="ECO:0000256" key="4">
    <source>
        <dbReference type="ARBA" id="ARBA00023163"/>
    </source>
</evidence>
<comment type="caution">
    <text evidence="7">The sequence shown here is derived from an EMBL/GenBank/DDBJ whole genome shotgun (WGS) entry which is preliminary data.</text>
</comment>
<sequence length="162" mass="18526">MRTERKTERVLDRIDLNILQHLQENARLQMKDIAEAVGLTSAPCIDRVRRLEKNKVITGYHAVIDPVVLDLSMLVFIEITLADNAGDRSKQFKRELAKIPAVLDCYWVSGRYDYLIKARLRDMAQYRALLGEVLLRLPGVKQVDSTVVIEEIQTAHGLPIIF</sequence>
<evidence type="ECO:0000256" key="1">
    <source>
        <dbReference type="ARBA" id="ARBA00023015"/>
    </source>
</evidence>
<dbReference type="Pfam" id="PF13412">
    <property type="entry name" value="HTH_24"/>
    <property type="match status" value="1"/>
</dbReference>
<dbReference type="PANTHER" id="PTHR30154:SF0">
    <property type="entry name" value="LEUCINE-RESPONSIVE REGULATORY PROTEIN"/>
    <property type="match status" value="1"/>
</dbReference>
<evidence type="ECO:0000313" key="9">
    <source>
        <dbReference type="Proteomes" id="UP000325438"/>
    </source>
</evidence>
<keyword evidence="10" id="KW-1185">Reference proteome</keyword>
<dbReference type="Gene3D" id="1.10.10.10">
    <property type="entry name" value="Winged helix-like DNA-binding domain superfamily/Winged helix DNA-binding domain"/>
    <property type="match status" value="1"/>
</dbReference>
<reference evidence="8 10" key="2">
    <citation type="journal article" date="2020" name="Int. J. Syst. Evol. Microbiol.">
        <title>Pseudomonas kitaguniensis sp. nov., a pathogen causing bacterial rot of Welsh onion in Japan.</title>
        <authorList>
            <person name="Sawada H."/>
            <person name="Fujikawa T."/>
            <person name="Nishiwaki Y."/>
            <person name="Horita H."/>
        </authorList>
    </citation>
    <scope>NUCLEOTIDE SEQUENCE [LARGE SCALE GENOMIC DNA]</scope>
    <source>
        <strain evidence="8 10">MAFF 212408</strain>
    </source>
</reference>
<feature type="domain" description="HTH asnC-type" evidence="6">
    <location>
        <begin position="11"/>
        <end position="72"/>
    </location>
</feature>
<keyword evidence="3" id="KW-0010">Activator</keyword>
<dbReference type="Gene3D" id="3.30.70.920">
    <property type="match status" value="1"/>
</dbReference>
<name>A0A5N7JSM8_9PSED</name>
<evidence type="ECO:0000256" key="2">
    <source>
        <dbReference type="ARBA" id="ARBA00023125"/>
    </source>
</evidence>
<dbReference type="PANTHER" id="PTHR30154">
    <property type="entry name" value="LEUCINE-RESPONSIVE REGULATORY PROTEIN"/>
    <property type="match status" value="1"/>
</dbReference>
<evidence type="ECO:0000256" key="5">
    <source>
        <dbReference type="ARBA" id="ARBA00039227"/>
    </source>
</evidence>
<accession>A0A5N7JSM8</accession>
<proteinExistence type="predicted"/>
<dbReference type="Pfam" id="PF01037">
    <property type="entry name" value="AsnC_trans_reg"/>
    <property type="match status" value="1"/>
</dbReference>
<dbReference type="GO" id="GO:0043200">
    <property type="term" value="P:response to amino acid"/>
    <property type="evidence" value="ECO:0007669"/>
    <property type="project" value="TreeGrafter"/>
</dbReference>
<evidence type="ECO:0000313" key="10">
    <source>
        <dbReference type="Proteomes" id="UP000326112"/>
    </source>
</evidence>
<evidence type="ECO:0000313" key="8">
    <source>
        <dbReference type="EMBL" id="MPR00749.1"/>
    </source>
</evidence>
<organism evidence="7 9">
    <name type="scientific">Pseudomonas kitaguniensis</name>
    <dbReference type="NCBI Taxonomy" id="2607908"/>
    <lineage>
        <taxon>Bacteria</taxon>
        <taxon>Pseudomonadati</taxon>
        <taxon>Pseudomonadota</taxon>
        <taxon>Gammaproteobacteria</taxon>
        <taxon>Pseudomonadales</taxon>
        <taxon>Pseudomonadaceae</taxon>
        <taxon>Pseudomonas</taxon>
    </lineage>
</organism>
<dbReference type="PROSITE" id="PS50956">
    <property type="entry name" value="HTH_ASNC_2"/>
    <property type="match status" value="1"/>
</dbReference>
<evidence type="ECO:0000256" key="3">
    <source>
        <dbReference type="ARBA" id="ARBA00023159"/>
    </source>
</evidence>
<reference evidence="7 9" key="1">
    <citation type="submission" date="2019-09" db="EMBL/GenBank/DDBJ databases">
        <title>The draft genomes of Allium pathogen Pseudomonas sp.</title>
        <authorList>
            <person name="Fujikawa T."/>
            <person name="Sawada H."/>
        </authorList>
    </citation>
    <scope>NUCLEOTIDE SEQUENCE [LARGE SCALE GENOMIC DNA]</scope>
    <source>
        <strain evidence="7 9">MAFF 730085</strain>
    </source>
</reference>
<protein>
    <recommendedName>
        <fullName evidence="5">Leucine-responsive regulatory protein</fullName>
    </recommendedName>
</protein>
<dbReference type="RefSeq" id="WP_058414470.1">
    <property type="nucleotide sequence ID" value="NZ_JBLZPT010000005.1"/>
</dbReference>
<dbReference type="PRINTS" id="PR00033">
    <property type="entry name" value="HTHASNC"/>
</dbReference>
<dbReference type="InterPro" id="IPR019888">
    <property type="entry name" value="Tscrpt_reg_AsnC-like"/>
</dbReference>
<dbReference type="EMBL" id="VUAZ01000003">
    <property type="protein sequence ID" value="MPR00749.1"/>
    <property type="molecule type" value="Genomic_DNA"/>
</dbReference>
<dbReference type="AlphaFoldDB" id="A0A5N7JSM8"/>
<dbReference type="Proteomes" id="UP000325438">
    <property type="component" value="Unassembled WGS sequence"/>
</dbReference>
<dbReference type="GO" id="GO:0043565">
    <property type="term" value="F:sequence-specific DNA binding"/>
    <property type="evidence" value="ECO:0007669"/>
    <property type="project" value="InterPro"/>
</dbReference>
<keyword evidence="1" id="KW-0805">Transcription regulation</keyword>
<dbReference type="SUPFAM" id="SSF46785">
    <property type="entry name" value="Winged helix' DNA-binding domain"/>
    <property type="match status" value="1"/>
</dbReference>
<keyword evidence="2" id="KW-0238">DNA-binding</keyword>
<dbReference type="InterPro" id="IPR011008">
    <property type="entry name" value="Dimeric_a/b-barrel"/>
</dbReference>
<dbReference type="EMBL" id="VUBA01000051">
    <property type="protein sequence ID" value="MPQ84253.1"/>
    <property type="molecule type" value="Genomic_DNA"/>
</dbReference>
<dbReference type="SUPFAM" id="SSF54909">
    <property type="entry name" value="Dimeric alpha+beta barrel"/>
    <property type="match status" value="1"/>
</dbReference>
<evidence type="ECO:0000259" key="6">
    <source>
        <dbReference type="PROSITE" id="PS50956"/>
    </source>
</evidence>